<dbReference type="AlphaFoldDB" id="A0A5B8RWB8"/>
<feature type="domain" description="Cytochrome c-type biogenesis protein H Ig-like" evidence="6">
    <location>
        <begin position="292"/>
        <end position="396"/>
    </location>
</feature>
<keyword evidence="2" id="KW-0677">Repeat</keyword>
<dbReference type="KEGG" id="cof:FOZ74_05485"/>
<evidence type="ECO:0000259" key="6">
    <source>
        <dbReference type="Pfam" id="PF23892"/>
    </source>
</evidence>
<dbReference type="NCBIfam" id="TIGR03142">
    <property type="entry name" value="cytochro_ccmI"/>
    <property type="match status" value="1"/>
</dbReference>
<feature type="domain" description="Cytochrome c-type biogenesis protein H TPR" evidence="7">
    <location>
        <begin position="141"/>
        <end position="259"/>
    </location>
</feature>
<dbReference type="OrthoDB" id="9776053at2"/>
<proteinExistence type="predicted"/>
<dbReference type="InterPro" id="IPR017560">
    <property type="entry name" value="Cyt_c_biogenesis_CcmI"/>
</dbReference>
<dbReference type="Pfam" id="PF23892">
    <property type="entry name" value="Ig_CycH"/>
    <property type="match status" value="1"/>
</dbReference>
<keyword evidence="9" id="KW-1185">Reference proteome</keyword>
<evidence type="ECO:0000259" key="7">
    <source>
        <dbReference type="Pfam" id="PF23914"/>
    </source>
</evidence>
<dbReference type="SUPFAM" id="SSF48452">
    <property type="entry name" value="TPR-like"/>
    <property type="match status" value="1"/>
</dbReference>
<evidence type="ECO:0000256" key="5">
    <source>
        <dbReference type="SAM" id="Phobius"/>
    </source>
</evidence>
<evidence type="ECO:0000256" key="3">
    <source>
        <dbReference type="ARBA" id="ARBA00022748"/>
    </source>
</evidence>
<evidence type="ECO:0000256" key="1">
    <source>
        <dbReference type="ARBA" id="ARBA00004196"/>
    </source>
</evidence>
<dbReference type="Gene3D" id="1.25.40.10">
    <property type="entry name" value="Tetratricopeptide repeat domain"/>
    <property type="match status" value="1"/>
</dbReference>
<dbReference type="EMBL" id="CP042344">
    <property type="protein sequence ID" value="QEA12525.1"/>
    <property type="molecule type" value="Genomic_DNA"/>
</dbReference>
<name>A0A5B8RWB8_9BURK</name>
<dbReference type="InterPro" id="IPR056412">
    <property type="entry name" value="Ig_CycH"/>
</dbReference>
<keyword evidence="5" id="KW-0812">Transmembrane</keyword>
<dbReference type="InterPro" id="IPR011990">
    <property type="entry name" value="TPR-like_helical_dom_sf"/>
</dbReference>
<dbReference type="InterPro" id="IPR051263">
    <property type="entry name" value="C-type_cytochrome_biogenesis"/>
</dbReference>
<dbReference type="Pfam" id="PF23914">
    <property type="entry name" value="TPR_CcmH_CycH"/>
    <property type="match status" value="1"/>
</dbReference>
<dbReference type="GO" id="GO:0017004">
    <property type="term" value="P:cytochrome complex assembly"/>
    <property type="evidence" value="ECO:0007669"/>
    <property type="project" value="UniProtKB-KW"/>
</dbReference>
<evidence type="ECO:0000313" key="9">
    <source>
        <dbReference type="Proteomes" id="UP000321199"/>
    </source>
</evidence>
<dbReference type="PANTHER" id="PTHR47870">
    <property type="entry name" value="CYTOCHROME C-TYPE BIOGENESIS PROTEIN CCMH"/>
    <property type="match status" value="1"/>
</dbReference>
<dbReference type="Proteomes" id="UP000321199">
    <property type="component" value="Chromosome"/>
</dbReference>
<protein>
    <submittedName>
        <fullName evidence="8">C-type cytochrome biogenesis protein CcmI</fullName>
    </submittedName>
</protein>
<keyword evidence="3" id="KW-0201">Cytochrome c-type biogenesis</keyword>
<evidence type="ECO:0000256" key="2">
    <source>
        <dbReference type="ARBA" id="ARBA00022737"/>
    </source>
</evidence>
<keyword evidence="5" id="KW-1133">Transmembrane helix</keyword>
<dbReference type="PANTHER" id="PTHR47870:SF1">
    <property type="entry name" value="CYTOCHROME C-TYPE BIOGENESIS PROTEIN CCMH"/>
    <property type="match status" value="1"/>
</dbReference>
<evidence type="ECO:0000256" key="4">
    <source>
        <dbReference type="ARBA" id="ARBA00022803"/>
    </source>
</evidence>
<dbReference type="RefSeq" id="WP_146912120.1">
    <property type="nucleotide sequence ID" value="NZ_CP042344.1"/>
</dbReference>
<keyword evidence="4" id="KW-0802">TPR repeat</keyword>
<evidence type="ECO:0000313" key="8">
    <source>
        <dbReference type="EMBL" id="QEA12525.1"/>
    </source>
</evidence>
<dbReference type="GO" id="GO:0030313">
    <property type="term" value="C:cell envelope"/>
    <property type="evidence" value="ECO:0007669"/>
    <property type="project" value="UniProtKB-SubCell"/>
</dbReference>
<accession>A0A5B8RWB8</accession>
<keyword evidence="5" id="KW-0472">Membrane</keyword>
<gene>
    <name evidence="8" type="primary">ccmI</name>
    <name evidence="8" type="ORF">FOZ74_05485</name>
</gene>
<comment type="subcellular location">
    <subcellularLocation>
        <location evidence="1">Cell envelope</location>
    </subcellularLocation>
</comment>
<reference evidence="8 9" key="1">
    <citation type="submission" date="2019-07" db="EMBL/GenBank/DDBJ databases">
        <title>Complete genome sequence of Comamonas sp. NLF 7-7 isolated from livestock.</title>
        <authorList>
            <person name="Kim D.H."/>
            <person name="Kim J.G."/>
        </authorList>
    </citation>
    <scope>NUCLEOTIDE SEQUENCE [LARGE SCALE GENOMIC DNA]</scope>
    <source>
        <strain evidence="8 9">NLF 7-7</strain>
    </source>
</reference>
<feature type="transmembrane region" description="Helical" evidence="5">
    <location>
        <begin position="91"/>
        <end position="112"/>
    </location>
</feature>
<feature type="transmembrane region" description="Helical" evidence="5">
    <location>
        <begin position="6"/>
        <end position="24"/>
    </location>
</feature>
<organism evidence="8 9">
    <name type="scientific">Comamonas flocculans</name>
    <dbReference type="NCBI Taxonomy" id="2597701"/>
    <lineage>
        <taxon>Bacteria</taxon>
        <taxon>Pseudomonadati</taxon>
        <taxon>Pseudomonadota</taxon>
        <taxon>Betaproteobacteria</taxon>
        <taxon>Burkholderiales</taxon>
        <taxon>Comamonadaceae</taxon>
        <taxon>Comamonas</taxon>
    </lineage>
</organism>
<sequence>MSGFVALAAVMVLAALGAVLLPLLRRSQRPLQRGEDLAVLADGLRELDAALAAGDVGAAEHERARLELQRQALQADQAAHARAQSSQQANWAVALATAVALPLLAVSVYLTVGQPGAISSKHVAVQASDAAPQAPDETTLAALRARVAADAQDASSWVLLARASMQLGHADEALAAYAKATALVDDSPDLWVEYANTLAVAHGRDLSGEPTVMVQRALKIDPNNLNALAFAGLAALQQGDAKTALQHWEHLKTLLPEGAKDAETIDQLIARARGEAPTAQSSSAPAGGAAISGSVTVDPSIADRIASTDTLFVFARAPKGPPMPLAALRVSATGWPVAFTLDDSSAMAQELRLSRFTQVNLVARVSKSGSATPQPGDIEGHVDGVAAGSSGVHIVLDRVVAH</sequence>
<dbReference type="InterPro" id="IPR056413">
    <property type="entry name" value="TPR_CcmH_CycH"/>
</dbReference>